<name>A0A6A0BEI8_9LACT</name>
<evidence type="ECO:0000313" key="7">
    <source>
        <dbReference type="EMBL" id="GFH42247.1"/>
    </source>
</evidence>
<comment type="caution">
    <text evidence="7">The sequence shown here is derived from an EMBL/GenBank/DDBJ whole genome shotgun (WGS) entry which is preliminary data.</text>
</comment>
<sequence length="369" mass="43059">MKIKNIILTIILSIFYPFSLLQKVNPNKISFISLESTELTKDFEIVNQELVKSGAYELEYILFNYSQSLRSEFDYVIACIKQLFAINRSHLVLLDFNNFVVSKFKRKNGVKVLQLWHASGAIKKFGNTVTRDYQIKNYDYTIVNSEFFVAPFAQAFNIKKENVKITGIPETDKLFNGQRISDNESYFYAKYPQLENKTIVTYAPTFRGRVGTGFREIEIDLDFIQKSLGNEYAIIYKPHPLITNSKYQNNQNIVYMSEEFIEKIFAITDILVSDYSAIIYEFLVTKRPIIAYVPDLTEYSSNPGVLFDYDQEFPGAIAKNNQELVDEIRFISDDDKRREKLYNKVFKYRDGKSTQRVMTLIENIMLDKL</sequence>
<dbReference type="PANTHER" id="PTHR37316">
    <property type="entry name" value="TEICHOIC ACID GLYCEROL-PHOSPHATE PRIMASE"/>
    <property type="match status" value="1"/>
</dbReference>
<keyword evidence="8" id="KW-1185">Reference proteome</keyword>
<dbReference type="Pfam" id="PF04464">
    <property type="entry name" value="Glyphos_transf"/>
    <property type="match status" value="1"/>
</dbReference>
<dbReference type="AlphaFoldDB" id="A0A6A0BEI8"/>
<dbReference type="PANTHER" id="PTHR37316:SF2">
    <property type="entry name" value="TEICHOIC ACID RIBITOL-PHOSPHATE POLYMERASE TARK"/>
    <property type="match status" value="1"/>
</dbReference>
<evidence type="ECO:0000256" key="1">
    <source>
        <dbReference type="ARBA" id="ARBA00004202"/>
    </source>
</evidence>
<evidence type="ECO:0000256" key="4">
    <source>
        <dbReference type="ARBA" id="ARBA00022679"/>
    </source>
</evidence>
<protein>
    <submittedName>
        <fullName evidence="7">Teichoic acid biosynthesis protein B</fullName>
    </submittedName>
</protein>
<organism evidence="7 8">
    <name type="scientific">Pseudolactococcus hodotermopsidis</name>
    <dbReference type="NCBI Taxonomy" id="2709157"/>
    <lineage>
        <taxon>Bacteria</taxon>
        <taxon>Bacillati</taxon>
        <taxon>Bacillota</taxon>
        <taxon>Bacilli</taxon>
        <taxon>Lactobacillales</taxon>
        <taxon>Streptococcaceae</taxon>
        <taxon>Pseudolactococcus</taxon>
    </lineage>
</organism>
<dbReference type="Gene3D" id="3.40.50.12580">
    <property type="match status" value="1"/>
</dbReference>
<keyword evidence="6" id="KW-0472">Membrane</keyword>
<comment type="subcellular location">
    <subcellularLocation>
        <location evidence="1">Cell membrane</location>
        <topology evidence="1">Peripheral membrane protein</topology>
    </subcellularLocation>
</comment>
<dbReference type="InterPro" id="IPR043148">
    <property type="entry name" value="TagF_C"/>
</dbReference>
<accession>A0A6A0BEI8</accession>
<keyword evidence="5" id="KW-0777">Teichoic acid biosynthesis</keyword>
<dbReference type="GO" id="GO:0019350">
    <property type="term" value="P:teichoic acid biosynthetic process"/>
    <property type="evidence" value="ECO:0007669"/>
    <property type="project" value="UniProtKB-KW"/>
</dbReference>
<dbReference type="EMBL" id="BLLI01000017">
    <property type="protein sequence ID" value="GFH42247.1"/>
    <property type="molecule type" value="Genomic_DNA"/>
</dbReference>
<dbReference type="InterPro" id="IPR051612">
    <property type="entry name" value="Teichoic_Acid_Biosynth"/>
</dbReference>
<dbReference type="Gene3D" id="3.40.50.11820">
    <property type="match status" value="1"/>
</dbReference>
<dbReference type="Proteomes" id="UP000480303">
    <property type="component" value="Unassembled WGS sequence"/>
</dbReference>
<proteinExistence type="inferred from homology"/>
<comment type="similarity">
    <text evidence="2">Belongs to the CDP-glycerol glycerophosphotransferase family.</text>
</comment>
<dbReference type="InterPro" id="IPR043149">
    <property type="entry name" value="TagF_N"/>
</dbReference>
<evidence type="ECO:0000256" key="3">
    <source>
        <dbReference type="ARBA" id="ARBA00022475"/>
    </source>
</evidence>
<gene>
    <name evidence="7" type="primary">tagB</name>
    <name evidence="7" type="ORF">Hs30E_07980</name>
</gene>
<evidence type="ECO:0000256" key="2">
    <source>
        <dbReference type="ARBA" id="ARBA00010488"/>
    </source>
</evidence>
<evidence type="ECO:0000313" key="8">
    <source>
        <dbReference type="Proteomes" id="UP000480303"/>
    </source>
</evidence>
<dbReference type="InterPro" id="IPR007554">
    <property type="entry name" value="Glycerophosphate_synth"/>
</dbReference>
<evidence type="ECO:0000256" key="6">
    <source>
        <dbReference type="ARBA" id="ARBA00023136"/>
    </source>
</evidence>
<dbReference type="RefSeq" id="WP_172208202.1">
    <property type="nucleotide sequence ID" value="NZ_BLLI01000017.1"/>
</dbReference>
<evidence type="ECO:0000256" key="5">
    <source>
        <dbReference type="ARBA" id="ARBA00022944"/>
    </source>
</evidence>
<dbReference type="GO" id="GO:0047355">
    <property type="term" value="F:CDP-glycerol glycerophosphotransferase activity"/>
    <property type="evidence" value="ECO:0007669"/>
    <property type="project" value="InterPro"/>
</dbReference>
<dbReference type="SUPFAM" id="SSF53756">
    <property type="entry name" value="UDP-Glycosyltransferase/glycogen phosphorylase"/>
    <property type="match status" value="1"/>
</dbReference>
<keyword evidence="4" id="KW-0808">Transferase</keyword>
<reference evidence="7 8" key="1">
    <citation type="submission" date="2020-02" db="EMBL/GenBank/DDBJ databases">
        <title>Draft genome sequence of Lactococcus sp. Hs30E4-3.</title>
        <authorList>
            <person name="Noda S."/>
            <person name="Yuki M."/>
            <person name="Ohkuma M."/>
        </authorList>
    </citation>
    <scope>NUCLEOTIDE SEQUENCE [LARGE SCALE GENOMIC DNA]</scope>
    <source>
        <strain evidence="7 8">Hs30E4-3</strain>
    </source>
</reference>
<keyword evidence="3" id="KW-1003">Cell membrane</keyword>
<dbReference type="GO" id="GO:0005886">
    <property type="term" value="C:plasma membrane"/>
    <property type="evidence" value="ECO:0007669"/>
    <property type="project" value="UniProtKB-SubCell"/>
</dbReference>